<evidence type="ECO:0000256" key="10">
    <source>
        <dbReference type="ARBA" id="ARBA00022723"/>
    </source>
</evidence>
<comment type="cofactor">
    <cofactor evidence="2">
        <name>Mg(2+)</name>
        <dbReference type="ChEBI" id="CHEBI:18420"/>
    </cofactor>
</comment>
<evidence type="ECO:0000256" key="13">
    <source>
        <dbReference type="ARBA" id="ARBA00022839"/>
    </source>
</evidence>
<evidence type="ECO:0000256" key="7">
    <source>
        <dbReference type="ARBA" id="ARBA00022490"/>
    </source>
</evidence>
<dbReference type="InterPro" id="IPR001611">
    <property type="entry name" value="Leu-rich_rpt"/>
</dbReference>
<dbReference type="STRING" id="45607.A0A2T0FKN5"/>
<protein>
    <recommendedName>
        <fullName evidence="19">CCR4-Not complex 3'-5'-exoribonuclease subunit Ccr4</fullName>
        <ecNumber evidence="6">3.1.13.4</ecNumber>
    </recommendedName>
    <alternativeName>
        <fullName evidence="20">Carbon catabolite repressor protein 4</fullName>
    </alternativeName>
    <alternativeName>
        <fullName evidence="21">Cytoplasmic deadenylase</fullName>
    </alternativeName>
    <alternativeName>
        <fullName evidence="22">Glucose-repressible alcohol dehydrogenase transcriptional effector</fullName>
    </alternativeName>
</protein>
<name>A0A2T0FKN5_9ASCO</name>
<feature type="region of interest" description="Disordered" evidence="23">
    <location>
        <begin position="70"/>
        <end position="107"/>
    </location>
</feature>
<keyword evidence="17" id="KW-0804">Transcription</keyword>
<dbReference type="GO" id="GO:0003723">
    <property type="term" value="F:RNA binding"/>
    <property type="evidence" value="ECO:0007669"/>
    <property type="project" value="UniProtKB-KW"/>
</dbReference>
<evidence type="ECO:0000256" key="19">
    <source>
        <dbReference type="ARBA" id="ARBA00023475"/>
    </source>
</evidence>
<evidence type="ECO:0000256" key="9">
    <source>
        <dbReference type="ARBA" id="ARBA00022722"/>
    </source>
</evidence>
<evidence type="ECO:0000256" key="3">
    <source>
        <dbReference type="ARBA" id="ARBA00004123"/>
    </source>
</evidence>
<dbReference type="InterPro" id="IPR032675">
    <property type="entry name" value="LRR_dom_sf"/>
</dbReference>
<keyword evidence="10" id="KW-0479">Metal-binding</keyword>
<dbReference type="PANTHER" id="PTHR12121">
    <property type="entry name" value="CARBON CATABOLITE REPRESSOR PROTEIN 4"/>
    <property type="match status" value="1"/>
</dbReference>
<proteinExistence type="inferred from homology"/>
<comment type="subcellular location">
    <subcellularLocation>
        <location evidence="4">Cytoplasm</location>
    </subcellularLocation>
    <subcellularLocation>
        <location evidence="3">Nucleus</location>
    </subcellularLocation>
</comment>
<dbReference type="GeneID" id="36516903"/>
<dbReference type="RefSeq" id="XP_024665480.1">
    <property type="nucleotide sequence ID" value="XM_024809712.1"/>
</dbReference>
<dbReference type="InterPro" id="IPR005135">
    <property type="entry name" value="Endo/exonuclease/phosphatase"/>
</dbReference>
<evidence type="ECO:0000313" key="26">
    <source>
        <dbReference type="Proteomes" id="UP000238350"/>
    </source>
</evidence>
<reference evidence="25 26" key="1">
    <citation type="submission" date="2017-04" db="EMBL/GenBank/DDBJ databases">
        <title>Genome sequencing of [Candida] sorbophila.</title>
        <authorList>
            <person name="Ahn J.O."/>
        </authorList>
    </citation>
    <scope>NUCLEOTIDE SEQUENCE [LARGE SCALE GENOMIC DNA]</scope>
    <source>
        <strain evidence="25 26">DS02</strain>
    </source>
</reference>
<evidence type="ECO:0000256" key="18">
    <source>
        <dbReference type="ARBA" id="ARBA00023242"/>
    </source>
</evidence>
<evidence type="ECO:0000256" key="23">
    <source>
        <dbReference type="SAM" id="MobiDB-lite"/>
    </source>
</evidence>
<keyword evidence="13" id="KW-0269">Exonuclease</keyword>
<comment type="similarity">
    <text evidence="5">Belongs to the CCR4/nocturin family.</text>
</comment>
<dbReference type="InterPro" id="IPR050410">
    <property type="entry name" value="CCR4/nocturin_mRNA_transcr"/>
</dbReference>
<evidence type="ECO:0000256" key="21">
    <source>
        <dbReference type="ARBA" id="ARBA00031469"/>
    </source>
</evidence>
<accession>A0A2T0FKN5</accession>
<keyword evidence="26" id="KW-1185">Reference proteome</keyword>
<keyword evidence="11" id="KW-0677">Repeat</keyword>
<sequence length="618" mass="69508">MSGSTQENNDEDIKKNSIYWEHQLALLEISQRSNSPHSYAHAVAAASKNNGGPSNVDANLIDRAVELVREEKMASTQQQPGSRTPARASGNPQFPNPQDKKDQMEEARQKHINEVINKQFWTAIDMSGQGLLNVSPKISNYGFLQKLFLNNNNLGTVPLAITQMKQLKVLDLSNNLIKELPEEIGRMLSLRYLFLFGNQIEQLPAELGALFQLEMLGIGGNPLNDSSAKIFSKGGTKALIVDLRDSAPPGPPPRAREWIHLDDTGTRSDTNNEPPVAKTQNGFTILSYNTLCDRYTTPQLYGYTASWALDWSYRSELLISEVLSYDTDILCLQEVNKETLDNLWIPTLEPKGYKCLFYPKTRARTMSSEEEKKVVDGCVICYKESKMDLLKYHHVEYNSAALAKEDLKKSVDVFNRVMTRDNIALVASFEMKETKQVFVIVNTHLHWDPAYCDVKLVQSAILIEQIESILKKYLCGDTSEAPLKDLKAKDMKMVPTVICGDFNSTSKSGVYQLFSQGSVPPTHEDLKGYSYGNFTEKGIQQKLVFKSAYADDLELPFTNFTPNFTESIDYIWYSTSGLKVKDLMGQVDPEYASHYVGFPNAHHPSDHVPIAAHLEFTK</sequence>
<dbReference type="GO" id="GO:0046872">
    <property type="term" value="F:metal ion binding"/>
    <property type="evidence" value="ECO:0007669"/>
    <property type="project" value="UniProtKB-KW"/>
</dbReference>
<evidence type="ECO:0000256" key="11">
    <source>
        <dbReference type="ARBA" id="ARBA00022737"/>
    </source>
</evidence>
<feature type="domain" description="Endonuclease/exonuclease/phosphatase" evidence="24">
    <location>
        <begin position="286"/>
        <end position="607"/>
    </location>
</feature>
<dbReference type="Pfam" id="PF13855">
    <property type="entry name" value="LRR_8"/>
    <property type="match status" value="1"/>
</dbReference>
<evidence type="ECO:0000256" key="15">
    <source>
        <dbReference type="ARBA" id="ARBA00022884"/>
    </source>
</evidence>
<dbReference type="GO" id="GO:0004535">
    <property type="term" value="F:poly(A)-specific ribonuclease activity"/>
    <property type="evidence" value="ECO:0007669"/>
    <property type="project" value="UniProtKB-EC"/>
</dbReference>
<feature type="region of interest" description="Disordered" evidence="23">
    <location>
        <begin position="33"/>
        <end position="57"/>
    </location>
</feature>
<dbReference type="CDD" id="cd09097">
    <property type="entry name" value="Deadenylase_CCR4"/>
    <property type="match status" value="1"/>
</dbReference>
<evidence type="ECO:0000256" key="4">
    <source>
        <dbReference type="ARBA" id="ARBA00004496"/>
    </source>
</evidence>
<dbReference type="EMBL" id="NDIQ01000021">
    <property type="protein sequence ID" value="PRT55535.1"/>
    <property type="molecule type" value="Genomic_DNA"/>
</dbReference>
<dbReference type="PROSITE" id="PS51450">
    <property type="entry name" value="LRR"/>
    <property type="match status" value="1"/>
</dbReference>
<evidence type="ECO:0000256" key="5">
    <source>
        <dbReference type="ARBA" id="ARBA00010774"/>
    </source>
</evidence>
<evidence type="ECO:0000256" key="22">
    <source>
        <dbReference type="ARBA" id="ARBA00033317"/>
    </source>
</evidence>
<evidence type="ECO:0000256" key="16">
    <source>
        <dbReference type="ARBA" id="ARBA00023015"/>
    </source>
</evidence>
<keyword evidence="18" id="KW-0539">Nucleus</keyword>
<comment type="catalytic activity">
    <reaction evidence="1">
        <text>Exonucleolytic cleavage of poly(A) to 5'-AMP.</text>
        <dbReference type="EC" id="3.1.13.4"/>
    </reaction>
</comment>
<dbReference type="AlphaFoldDB" id="A0A2T0FKN5"/>
<evidence type="ECO:0000256" key="20">
    <source>
        <dbReference type="ARBA" id="ARBA00030493"/>
    </source>
</evidence>
<dbReference type="Gene3D" id="3.80.10.10">
    <property type="entry name" value="Ribonuclease Inhibitor"/>
    <property type="match status" value="1"/>
</dbReference>
<evidence type="ECO:0000256" key="1">
    <source>
        <dbReference type="ARBA" id="ARBA00001663"/>
    </source>
</evidence>
<gene>
    <name evidence="25" type="ORF">B9G98_03155</name>
</gene>
<evidence type="ECO:0000256" key="2">
    <source>
        <dbReference type="ARBA" id="ARBA00001946"/>
    </source>
</evidence>
<dbReference type="Gene3D" id="3.60.10.10">
    <property type="entry name" value="Endonuclease/exonuclease/phosphatase"/>
    <property type="match status" value="1"/>
</dbReference>
<dbReference type="EC" id="3.1.13.4" evidence="6"/>
<organism evidence="25 26">
    <name type="scientific">Wickerhamiella sorbophila</name>
    <dbReference type="NCBI Taxonomy" id="45607"/>
    <lineage>
        <taxon>Eukaryota</taxon>
        <taxon>Fungi</taxon>
        <taxon>Dikarya</taxon>
        <taxon>Ascomycota</taxon>
        <taxon>Saccharomycotina</taxon>
        <taxon>Dipodascomycetes</taxon>
        <taxon>Dipodascales</taxon>
        <taxon>Trichomonascaceae</taxon>
        <taxon>Wickerhamiella</taxon>
    </lineage>
</organism>
<dbReference type="OrthoDB" id="428734at2759"/>
<evidence type="ECO:0000256" key="17">
    <source>
        <dbReference type="ARBA" id="ARBA00023163"/>
    </source>
</evidence>
<dbReference type="SMART" id="SM00369">
    <property type="entry name" value="LRR_TYP"/>
    <property type="match status" value="2"/>
</dbReference>
<dbReference type="SUPFAM" id="SSF56219">
    <property type="entry name" value="DNase I-like"/>
    <property type="match status" value="1"/>
</dbReference>
<evidence type="ECO:0000259" key="24">
    <source>
        <dbReference type="Pfam" id="PF03372"/>
    </source>
</evidence>
<evidence type="ECO:0000313" key="25">
    <source>
        <dbReference type="EMBL" id="PRT55535.1"/>
    </source>
</evidence>
<evidence type="ECO:0000256" key="14">
    <source>
        <dbReference type="ARBA" id="ARBA00022842"/>
    </source>
</evidence>
<evidence type="ECO:0000256" key="8">
    <source>
        <dbReference type="ARBA" id="ARBA00022614"/>
    </source>
</evidence>
<feature type="compositionally biased region" description="Polar residues" evidence="23">
    <location>
        <begin position="47"/>
        <end position="57"/>
    </location>
</feature>
<dbReference type="SUPFAM" id="SSF52058">
    <property type="entry name" value="L domain-like"/>
    <property type="match status" value="1"/>
</dbReference>
<keyword evidence="16" id="KW-0805">Transcription regulation</keyword>
<dbReference type="GO" id="GO:0005634">
    <property type="term" value="C:nucleus"/>
    <property type="evidence" value="ECO:0007669"/>
    <property type="project" value="UniProtKB-SubCell"/>
</dbReference>
<evidence type="ECO:0000256" key="12">
    <source>
        <dbReference type="ARBA" id="ARBA00022801"/>
    </source>
</evidence>
<keyword evidence="9" id="KW-0540">Nuclease</keyword>
<keyword evidence="7" id="KW-0963">Cytoplasm</keyword>
<evidence type="ECO:0000256" key="6">
    <source>
        <dbReference type="ARBA" id="ARBA00012161"/>
    </source>
</evidence>
<feature type="compositionally biased region" description="Basic and acidic residues" evidence="23">
    <location>
        <begin position="98"/>
        <end position="107"/>
    </location>
</feature>
<dbReference type="GO" id="GO:0005737">
    <property type="term" value="C:cytoplasm"/>
    <property type="evidence" value="ECO:0007669"/>
    <property type="project" value="UniProtKB-SubCell"/>
</dbReference>
<dbReference type="InterPro" id="IPR003591">
    <property type="entry name" value="Leu-rich_rpt_typical-subtyp"/>
</dbReference>
<dbReference type="InterPro" id="IPR036691">
    <property type="entry name" value="Endo/exonu/phosph_ase_sf"/>
</dbReference>
<keyword evidence="12" id="KW-0378">Hydrolase</keyword>
<keyword evidence="8" id="KW-0433">Leucine-rich repeat</keyword>
<keyword evidence="14" id="KW-0460">Magnesium</keyword>
<dbReference type="Pfam" id="PF03372">
    <property type="entry name" value="Exo_endo_phos"/>
    <property type="match status" value="1"/>
</dbReference>
<dbReference type="Proteomes" id="UP000238350">
    <property type="component" value="Unassembled WGS sequence"/>
</dbReference>
<comment type="caution">
    <text evidence="25">The sequence shown here is derived from an EMBL/GenBank/DDBJ whole genome shotgun (WGS) entry which is preliminary data.</text>
</comment>
<keyword evidence="15" id="KW-0694">RNA-binding</keyword>
<dbReference type="PANTHER" id="PTHR12121:SF100">
    <property type="entry name" value="POLY(A)-SPECIFIC RIBONUCLEASE"/>
    <property type="match status" value="1"/>
</dbReference>